<accession>A0A0G0YU17</accession>
<proteinExistence type="predicted"/>
<reference evidence="1 2" key="1">
    <citation type="journal article" date="2015" name="Nature">
        <title>rRNA introns, odd ribosomes, and small enigmatic genomes across a large radiation of phyla.</title>
        <authorList>
            <person name="Brown C.T."/>
            <person name="Hug L.A."/>
            <person name="Thomas B.C."/>
            <person name="Sharon I."/>
            <person name="Castelle C.J."/>
            <person name="Singh A."/>
            <person name="Wilkins M.J."/>
            <person name="Williams K.H."/>
            <person name="Banfield J.F."/>
        </authorList>
    </citation>
    <scope>NUCLEOTIDE SEQUENCE [LARGE SCALE GENOMIC DNA]</scope>
</reference>
<dbReference type="AlphaFoldDB" id="A0A0G0YU17"/>
<evidence type="ECO:0000313" key="1">
    <source>
        <dbReference type="EMBL" id="KKS03973.1"/>
    </source>
</evidence>
<dbReference type="Proteomes" id="UP000034286">
    <property type="component" value="Unassembled WGS sequence"/>
</dbReference>
<comment type="caution">
    <text evidence="1">The sequence shown here is derived from an EMBL/GenBank/DDBJ whole genome shotgun (WGS) entry which is preliminary data.</text>
</comment>
<evidence type="ECO:0000313" key="2">
    <source>
        <dbReference type="Proteomes" id="UP000034286"/>
    </source>
</evidence>
<dbReference type="EMBL" id="LCBD01000026">
    <property type="protein sequence ID" value="KKS03973.1"/>
    <property type="molecule type" value="Genomic_DNA"/>
</dbReference>
<gene>
    <name evidence="1" type="ORF">UU57_C0026G0001</name>
</gene>
<name>A0A0G0YU17_9BACT</name>
<organism evidence="1 2">
    <name type="scientific">Candidatus Woesebacteria bacterium GW2011_GWE1_41_24</name>
    <dbReference type="NCBI Taxonomy" id="1618597"/>
    <lineage>
        <taxon>Bacteria</taxon>
        <taxon>Candidatus Woeseibacteriota</taxon>
    </lineage>
</organism>
<sequence length="85" mass="8723">MLSYFALAELVWAGVKKLSAPAVFFAPIYISKPAKVFLIDISSSSKDLTTGVAVGVEVGLTVGVGMEIFDVGVAFGVLVATGEGV</sequence>
<protein>
    <submittedName>
        <fullName evidence="1">Uncharacterized protein</fullName>
    </submittedName>
</protein>